<evidence type="ECO:0000256" key="2">
    <source>
        <dbReference type="SAM" id="SignalP"/>
    </source>
</evidence>
<reference evidence="4 5" key="1">
    <citation type="submission" date="2016-10" db="EMBL/GenBank/DDBJ databases">
        <authorList>
            <person name="de Groot N.N."/>
        </authorList>
    </citation>
    <scope>NUCLEOTIDE SEQUENCE [LARGE SCALE GENOMIC DNA]</scope>
    <source>
        <strain evidence="4 5">YAD2003</strain>
    </source>
</reference>
<dbReference type="GO" id="GO:0008233">
    <property type="term" value="F:peptidase activity"/>
    <property type="evidence" value="ECO:0007669"/>
    <property type="project" value="UniProtKB-KW"/>
</dbReference>
<dbReference type="Gene3D" id="3.90.70.10">
    <property type="entry name" value="Cysteine proteinases"/>
    <property type="match status" value="1"/>
</dbReference>
<keyword evidence="4" id="KW-0645">Protease</keyword>
<dbReference type="OrthoDB" id="3648721at2"/>
<dbReference type="InterPro" id="IPR038765">
    <property type="entry name" value="Papain-like_cys_pep_sf"/>
</dbReference>
<keyword evidence="4" id="KW-0378">Hydrolase</keyword>
<evidence type="ECO:0000256" key="1">
    <source>
        <dbReference type="SAM" id="MobiDB-lite"/>
    </source>
</evidence>
<dbReference type="Proteomes" id="UP000183190">
    <property type="component" value="Unassembled WGS sequence"/>
</dbReference>
<feature type="region of interest" description="Disordered" evidence="1">
    <location>
        <begin position="22"/>
        <end position="53"/>
    </location>
</feature>
<dbReference type="Pfam" id="PF18560">
    <property type="entry name" value="Lectin_like"/>
    <property type="match status" value="1"/>
</dbReference>
<dbReference type="RefSeq" id="WP_074717176.1">
    <property type="nucleotide sequence ID" value="NZ_FNWV01000007.1"/>
</dbReference>
<feature type="compositionally biased region" description="Polar residues" evidence="1">
    <location>
        <begin position="22"/>
        <end position="36"/>
    </location>
</feature>
<dbReference type="GO" id="GO:0006508">
    <property type="term" value="P:proteolysis"/>
    <property type="evidence" value="ECO:0007669"/>
    <property type="project" value="UniProtKB-KW"/>
</dbReference>
<feature type="chain" id="PRO_5038632974" evidence="2">
    <location>
        <begin position="22"/>
        <end position="469"/>
    </location>
</feature>
<dbReference type="InterPro" id="IPR040528">
    <property type="entry name" value="Lectin-like"/>
</dbReference>
<protein>
    <submittedName>
        <fullName evidence="4">Cysteine protease, C1A family</fullName>
    </submittedName>
</protein>
<dbReference type="PROSITE" id="PS51257">
    <property type="entry name" value="PROKAR_LIPOPROTEIN"/>
    <property type="match status" value="1"/>
</dbReference>
<evidence type="ECO:0000313" key="5">
    <source>
        <dbReference type="Proteomes" id="UP000183190"/>
    </source>
</evidence>
<dbReference type="EMBL" id="FNWV01000007">
    <property type="protein sequence ID" value="SEH68592.1"/>
    <property type="molecule type" value="Genomic_DNA"/>
</dbReference>
<feature type="signal peptide" evidence="2">
    <location>
        <begin position="1"/>
        <end position="21"/>
    </location>
</feature>
<gene>
    <name evidence="4" type="ORF">SAMN02910265_02120</name>
</gene>
<accession>A0A1H6K5L9</accession>
<dbReference type="SUPFAM" id="SSF54001">
    <property type="entry name" value="Cysteine proteinases"/>
    <property type="match status" value="1"/>
</dbReference>
<organism evidence="4 5">
    <name type="scientific">Ruminococcus flavefaciens</name>
    <dbReference type="NCBI Taxonomy" id="1265"/>
    <lineage>
        <taxon>Bacteria</taxon>
        <taxon>Bacillati</taxon>
        <taxon>Bacillota</taxon>
        <taxon>Clostridia</taxon>
        <taxon>Eubacteriales</taxon>
        <taxon>Oscillospiraceae</taxon>
        <taxon>Ruminococcus</taxon>
    </lineage>
</organism>
<name>A0A1H6K5L9_RUMFL</name>
<evidence type="ECO:0000259" key="3">
    <source>
        <dbReference type="Pfam" id="PF18560"/>
    </source>
</evidence>
<dbReference type="AlphaFoldDB" id="A0A1H6K5L9"/>
<proteinExistence type="predicted"/>
<sequence length="469" mass="51913">MKKLLITLVMITGLLSMYSCSNKQNSQSDKTASTTRPAEETTTDDASAEPTTKTQIKKDPDIFTYNYVHGDEGYFNLLSETPEFKTKSYEKAACWAYAAASSMETSYTVRTGSSISVDPNSIINLVWDTNKSDGFIKKVDAPNSEMGGSAWMVTETLSRGFGGLTLESAVILTDKGRDALKNALRSRGGVYANIPESSDKKEWYGDYITMNDPRGGTPSHAITIIGWDDNFPKNYFDEKASQDGAWIAYNSTEGLLGSYFYVSYDTPLNDIVSFRISDKYSSVLSHDVGNENDRYIKRGDETTVANVFHGAGNLSAVGTYNDFDEAQDIKIEIYDSGFRTLMYSQDATLNYHGYQTIDLDSPVSVADYAIVITYTKGAPVEGETINYDTYDYVTSCGSGQSYVFLGDWKNKASIFHAVEVPEGEEEAPAVDHTYDYIKDLKDMSDGNIKEALGIDFTPNNCCIKALYTY</sequence>
<evidence type="ECO:0000313" key="4">
    <source>
        <dbReference type="EMBL" id="SEH68592.1"/>
    </source>
</evidence>
<keyword evidence="2" id="KW-0732">Signal</keyword>
<feature type="domain" description="Lectin-like" evidence="3">
    <location>
        <begin position="300"/>
        <end position="409"/>
    </location>
</feature>